<name>A0A8F5BRL5_SACSH</name>
<dbReference type="EMBL" id="CP077717">
    <property type="protein sequence ID" value="QXJ30169.1"/>
    <property type="molecule type" value="Genomic_DNA"/>
</dbReference>
<keyword evidence="9" id="KW-0739">Sodium transport</keyword>
<dbReference type="Pfam" id="PF00999">
    <property type="entry name" value="Na_H_Exchanger"/>
    <property type="match status" value="1"/>
</dbReference>
<keyword evidence="7" id="KW-0406">Ion transport</keyword>
<evidence type="ECO:0000256" key="1">
    <source>
        <dbReference type="ARBA" id="ARBA00004141"/>
    </source>
</evidence>
<evidence type="ECO:0000256" key="3">
    <source>
        <dbReference type="ARBA" id="ARBA00022449"/>
    </source>
</evidence>
<evidence type="ECO:0000256" key="5">
    <source>
        <dbReference type="ARBA" id="ARBA00022989"/>
    </source>
</evidence>
<keyword evidence="10" id="KW-0129">CBS domain</keyword>
<feature type="transmembrane region" description="Helical" evidence="11">
    <location>
        <begin position="230"/>
        <end position="247"/>
    </location>
</feature>
<feature type="transmembrane region" description="Helical" evidence="11">
    <location>
        <begin position="259"/>
        <end position="278"/>
    </location>
</feature>
<evidence type="ECO:0000256" key="7">
    <source>
        <dbReference type="ARBA" id="ARBA00023065"/>
    </source>
</evidence>
<dbReference type="KEGG" id="sshi:J5U23_03064"/>
<dbReference type="RefSeq" id="WP_218266531.1">
    <property type="nucleotide sequence ID" value="NZ_CP077717.1"/>
</dbReference>
<dbReference type="Proteomes" id="UP000694018">
    <property type="component" value="Chromosome"/>
</dbReference>
<evidence type="ECO:0000256" key="6">
    <source>
        <dbReference type="ARBA" id="ARBA00023053"/>
    </source>
</evidence>
<reference evidence="13" key="1">
    <citation type="journal article" date="2021" name="Environ. Microbiol.">
        <title>New insights into the diversity and evolution of the archaeal mobilome from three complete genomes of Saccharolobus shibatae.</title>
        <authorList>
            <person name="Medvedeva S."/>
            <person name="Brandt D."/>
            <person name="Cvirkaite-Krupovic V."/>
            <person name="Liu Y."/>
            <person name="Severinov K."/>
            <person name="Ishino S."/>
            <person name="Ishino Y."/>
            <person name="Prangishvili D."/>
            <person name="Kalinowski J."/>
            <person name="Krupovic M."/>
        </authorList>
    </citation>
    <scope>NUCLEOTIDE SEQUENCE</scope>
    <source>
        <strain evidence="13">B12</strain>
    </source>
</reference>
<dbReference type="InterPro" id="IPR006153">
    <property type="entry name" value="Cation/H_exchanger_TM"/>
</dbReference>
<keyword evidence="6" id="KW-0915">Sodium</keyword>
<feature type="domain" description="CBS" evidence="12">
    <location>
        <begin position="386"/>
        <end position="447"/>
    </location>
</feature>
<keyword evidence="4 11" id="KW-0812">Transmembrane</keyword>
<keyword evidence="5 11" id="KW-1133">Transmembrane helix</keyword>
<keyword evidence="8 11" id="KW-0472">Membrane</keyword>
<evidence type="ECO:0000256" key="8">
    <source>
        <dbReference type="ARBA" id="ARBA00023136"/>
    </source>
</evidence>
<feature type="transmembrane region" description="Helical" evidence="11">
    <location>
        <begin position="172"/>
        <end position="194"/>
    </location>
</feature>
<dbReference type="PANTHER" id="PTHR43562">
    <property type="entry name" value="NAPA-TYPE SODIUM/HYDROGEN ANTIPORTER"/>
    <property type="match status" value="1"/>
</dbReference>
<dbReference type="GO" id="GO:0006814">
    <property type="term" value="P:sodium ion transport"/>
    <property type="evidence" value="ECO:0007669"/>
    <property type="project" value="UniProtKB-KW"/>
</dbReference>
<dbReference type="AlphaFoldDB" id="A0A8F5BRL5"/>
<feature type="transmembrane region" description="Helical" evidence="11">
    <location>
        <begin position="87"/>
        <end position="109"/>
    </location>
</feature>
<dbReference type="PANTHER" id="PTHR43562:SF3">
    <property type="entry name" value="SODIUM ION_PROTON EXCHANGER (EUROFUNG)"/>
    <property type="match status" value="1"/>
</dbReference>
<evidence type="ECO:0000256" key="4">
    <source>
        <dbReference type="ARBA" id="ARBA00022692"/>
    </source>
</evidence>
<protein>
    <submittedName>
        <fullName evidence="13">Na(+)/H(+) antiporter</fullName>
    </submittedName>
</protein>
<proteinExistence type="predicted"/>
<evidence type="ECO:0000256" key="11">
    <source>
        <dbReference type="SAM" id="Phobius"/>
    </source>
</evidence>
<accession>A0A8F5BRL5</accession>
<feature type="transmembrane region" description="Helical" evidence="11">
    <location>
        <begin position="344"/>
        <end position="364"/>
    </location>
</feature>
<evidence type="ECO:0000313" key="14">
    <source>
        <dbReference type="Proteomes" id="UP000694018"/>
    </source>
</evidence>
<organism evidence="13 14">
    <name type="scientific">Saccharolobus shibatae (strain ATCC 51178 / DSM 5389 / JCM 8931 / NBRC 15437 / B12)</name>
    <name type="common">Sulfolobus shibatae</name>
    <dbReference type="NCBI Taxonomy" id="523848"/>
    <lineage>
        <taxon>Archaea</taxon>
        <taxon>Thermoproteota</taxon>
        <taxon>Thermoprotei</taxon>
        <taxon>Sulfolobales</taxon>
        <taxon>Sulfolobaceae</taxon>
        <taxon>Saccharolobus</taxon>
    </lineage>
</organism>
<feature type="transmembrane region" description="Helical" evidence="11">
    <location>
        <begin position="57"/>
        <end position="75"/>
    </location>
</feature>
<dbReference type="GO" id="GO:0015297">
    <property type="term" value="F:antiporter activity"/>
    <property type="evidence" value="ECO:0007669"/>
    <property type="project" value="UniProtKB-KW"/>
</dbReference>
<feature type="transmembrane region" description="Helical" evidence="11">
    <location>
        <begin position="147"/>
        <end position="166"/>
    </location>
</feature>
<dbReference type="GeneID" id="65564537"/>
<dbReference type="GO" id="GO:1902600">
    <property type="term" value="P:proton transmembrane transport"/>
    <property type="evidence" value="ECO:0007669"/>
    <property type="project" value="InterPro"/>
</dbReference>
<feature type="transmembrane region" description="Helical" evidence="11">
    <location>
        <begin position="29"/>
        <end position="51"/>
    </location>
</feature>
<dbReference type="InterPro" id="IPR000644">
    <property type="entry name" value="CBS_dom"/>
</dbReference>
<evidence type="ECO:0000256" key="2">
    <source>
        <dbReference type="ARBA" id="ARBA00022448"/>
    </source>
</evidence>
<evidence type="ECO:0000259" key="12">
    <source>
        <dbReference type="PROSITE" id="PS51371"/>
    </source>
</evidence>
<sequence length="505" mass="56731">MVSILLISLLYLGIMLIAAKISEEIFRRIGLVTFVGPILMGILLGDGVIGIIKINEIISFITSLGIIFLLFLAGAEEFDIQNRPNSNVFLAVVLESIIPFSVILIALYTAGFKDYLILTAPLAMSSAGPLSRMLMDVEISDNRISNLIFQQVILVEIIFVILFAVLLKTSEIVITIIEIFLIVAFTIMFGRTLAKILEKIEYYFKAREIEFASLIAIILIIGYLSELYKFNSAISAFFLGILLKDYLKDRPELLERLHAFTYGFFEPLFFLGIGLYVTKIDITIILFGFLFFSLIIASKFLAGFISSKVVYVERKINGIATSVKGGVDSSLLLTGLTLGYIGEFVYSFSILAISLSALVVPLLFQISYKARKKISENKRVKLSQEVTKLQIKPLYATCEENLRSVITKISERGVRGIVVVNYENKPLGYVSIQTLLEIDPELYENTKACDVPLDEVPIEYDNVRIIDLLRKFRETEKPVIAIINKEGVLVTTVYERELARFLISF</sequence>
<feature type="transmembrane region" description="Helical" evidence="11">
    <location>
        <begin position="6"/>
        <end position="22"/>
    </location>
</feature>
<comment type="subcellular location">
    <subcellularLocation>
        <location evidence="1">Membrane</location>
        <topology evidence="1">Multi-pass membrane protein</topology>
    </subcellularLocation>
</comment>
<evidence type="ECO:0000313" key="13">
    <source>
        <dbReference type="EMBL" id="QXJ30169.1"/>
    </source>
</evidence>
<keyword evidence="3" id="KW-0050">Antiport</keyword>
<dbReference type="OrthoDB" id="12029at2157"/>
<dbReference type="GO" id="GO:0016020">
    <property type="term" value="C:membrane"/>
    <property type="evidence" value="ECO:0007669"/>
    <property type="project" value="UniProtKB-SubCell"/>
</dbReference>
<gene>
    <name evidence="13" type="ORF">J5U23_03064</name>
</gene>
<evidence type="ECO:0000256" key="9">
    <source>
        <dbReference type="ARBA" id="ARBA00023201"/>
    </source>
</evidence>
<dbReference type="PROSITE" id="PS51371">
    <property type="entry name" value="CBS"/>
    <property type="match status" value="1"/>
</dbReference>
<feature type="transmembrane region" description="Helical" evidence="11">
    <location>
        <begin position="284"/>
        <end position="304"/>
    </location>
</feature>
<keyword evidence="2" id="KW-0813">Transport</keyword>
<evidence type="ECO:0000256" key="10">
    <source>
        <dbReference type="PROSITE-ProRule" id="PRU00703"/>
    </source>
</evidence>